<feature type="transmembrane region" description="Helical" evidence="5">
    <location>
        <begin position="185"/>
        <end position="207"/>
    </location>
</feature>
<dbReference type="Pfam" id="PF07690">
    <property type="entry name" value="MFS_1"/>
    <property type="match status" value="1"/>
</dbReference>
<proteinExistence type="predicted"/>
<feature type="transmembrane region" description="Helical" evidence="5">
    <location>
        <begin position="67"/>
        <end position="87"/>
    </location>
</feature>
<dbReference type="PANTHER" id="PTHR23507:SF37">
    <property type="entry name" value="GH08173P"/>
    <property type="match status" value="1"/>
</dbReference>
<dbReference type="GO" id="GO:0022857">
    <property type="term" value="F:transmembrane transporter activity"/>
    <property type="evidence" value="ECO:0007669"/>
    <property type="project" value="InterPro"/>
</dbReference>
<dbReference type="Proteomes" id="UP000752696">
    <property type="component" value="Unassembled WGS sequence"/>
</dbReference>
<evidence type="ECO:0000313" key="7">
    <source>
        <dbReference type="Proteomes" id="UP000752696"/>
    </source>
</evidence>
<protein>
    <recommendedName>
        <fullName evidence="8">Major facilitator superfamily (MFS) profile domain-containing protein</fullName>
    </recommendedName>
</protein>
<evidence type="ECO:0000256" key="4">
    <source>
        <dbReference type="ARBA" id="ARBA00023136"/>
    </source>
</evidence>
<feature type="transmembrane region" description="Helical" evidence="5">
    <location>
        <begin position="151"/>
        <end position="173"/>
    </location>
</feature>
<sequence>EWGIIATCAVFKRYQQEKWILQKIPSVNNIKLCIAQCYSDQNESKTSDKKWRKYSKWIEHISVEPTMWLYMMAYMITSVVEQAFFVYKACRVDHGYSEQICSNLSDNETIKTEVQVTVSSFHQWNNMAGHVVPIILALFFGNWSDRRGRKLPLIIGLLGKFIYSFMIVINSLIDTWNLNTIVYSASLPMGMLGGDVAIFGSCFAYISDISSVKQRTLRITILDVVYLSTMPIGVALGSYLYTNVVKSSYTIMFTINTILLVLAIVYSLIRLKWQTLSQQQSLVGTNLLTDFFDKKHIVATVKTMTKSRPNHGKLHLWLLLIIMMLYTFQRDEKPMSFLYTQLKFNWNVTTFSNFRTFQSTTFVVAMLIGVPIMSKLMGIRDTIIVAIGAISHASGRIIFILAKISELFYVGKVFAMLSVCDNAVPLFSGVLYSQLYNATINSAPNSIYWLTFATQISVLFLILIIHFSTRTQTHLENAEYIDNEDDNLSISSILEPTRNR</sequence>
<dbReference type="PANTHER" id="PTHR23507">
    <property type="entry name" value="ZGC:174356"/>
    <property type="match status" value="1"/>
</dbReference>
<evidence type="ECO:0000256" key="1">
    <source>
        <dbReference type="ARBA" id="ARBA00004141"/>
    </source>
</evidence>
<evidence type="ECO:0000256" key="5">
    <source>
        <dbReference type="SAM" id="Phobius"/>
    </source>
</evidence>
<feature type="transmembrane region" description="Helical" evidence="5">
    <location>
        <begin position="447"/>
        <end position="467"/>
    </location>
</feature>
<organism evidence="6 7">
    <name type="scientific">Heterotrigona itama</name>
    <dbReference type="NCBI Taxonomy" id="395501"/>
    <lineage>
        <taxon>Eukaryota</taxon>
        <taxon>Metazoa</taxon>
        <taxon>Ecdysozoa</taxon>
        <taxon>Arthropoda</taxon>
        <taxon>Hexapoda</taxon>
        <taxon>Insecta</taxon>
        <taxon>Pterygota</taxon>
        <taxon>Neoptera</taxon>
        <taxon>Endopterygota</taxon>
        <taxon>Hymenoptera</taxon>
        <taxon>Apocrita</taxon>
        <taxon>Aculeata</taxon>
        <taxon>Apoidea</taxon>
        <taxon>Anthophila</taxon>
        <taxon>Apidae</taxon>
        <taxon>Heterotrigona</taxon>
    </lineage>
</organism>
<gene>
    <name evidence="6" type="ORF">MHI_LOCUS747599</name>
</gene>
<dbReference type="EMBL" id="CAJDYZ010010186">
    <property type="protein sequence ID" value="CAD1477687.1"/>
    <property type="molecule type" value="Genomic_DNA"/>
</dbReference>
<accession>A0A6V7HCR3</accession>
<dbReference type="AlphaFoldDB" id="A0A6V7HCR3"/>
<reference evidence="6" key="1">
    <citation type="submission" date="2020-07" db="EMBL/GenBank/DDBJ databases">
        <authorList>
            <person name="Nazaruddin N."/>
        </authorList>
    </citation>
    <scope>NUCLEOTIDE SEQUENCE</scope>
</reference>
<feature type="transmembrane region" description="Helical" evidence="5">
    <location>
        <begin position="219"/>
        <end position="241"/>
    </location>
</feature>
<keyword evidence="4 5" id="KW-0472">Membrane</keyword>
<name>A0A6V7HCR3_9HYME</name>
<comment type="caution">
    <text evidence="6">The sequence shown here is derived from an EMBL/GenBank/DDBJ whole genome shotgun (WGS) entry which is preliminary data.</text>
</comment>
<dbReference type="InterPro" id="IPR011701">
    <property type="entry name" value="MFS"/>
</dbReference>
<dbReference type="OrthoDB" id="419734at2759"/>
<keyword evidence="7" id="KW-1185">Reference proteome</keyword>
<feature type="non-terminal residue" evidence="6">
    <location>
        <position position="1"/>
    </location>
</feature>
<dbReference type="InterPro" id="IPR036259">
    <property type="entry name" value="MFS_trans_sf"/>
</dbReference>
<comment type="subcellular location">
    <subcellularLocation>
        <location evidence="1">Membrane</location>
        <topology evidence="1">Multi-pass membrane protein</topology>
    </subcellularLocation>
</comment>
<keyword evidence="2 5" id="KW-0812">Transmembrane</keyword>
<evidence type="ECO:0000256" key="3">
    <source>
        <dbReference type="ARBA" id="ARBA00022989"/>
    </source>
</evidence>
<feature type="transmembrane region" description="Helical" evidence="5">
    <location>
        <begin position="247"/>
        <end position="269"/>
    </location>
</feature>
<dbReference type="SUPFAM" id="SSF103473">
    <property type="entry name" value="MFS general substrate transporter"/>
    <property type="match status" value="1"/>
</dbReference>
<keyword evidence="3 5" id="KW-1133">Transmembrane helix</keyword>
<evidence type="ECO:0008006" key="8">
    <source>
        <dbReference type="Google" id="ProtNLM"/>
    </source>
</evidence>
<dbReference type="Gene3D" id="1.20.1250.20">
    <property type="entry name" value="MFS general substrate transporter like domains"/>
    <property type="match status" value="1"/>
</dbReference>
<feature type="transmembrane region" description="Helical" evidence="5">
    <location>
        <begin position="127"/>
        <end position="144"/>
    </location>
</feature>
<evidence type="ECO:0000256" key="2">
    <source>
        <dbReference type="ARBA" id="ARBA00022692"/>
    </source>
</evidence>
<evidence type="ECO:0000313" key="6">
    <source>
        <dbReference type="EMBL" id="CAD1477687.1"/>
    </source>
</evidence>
<dbReference type="GO" id="GO:0016020">
    <property type="term" value="C:membrane"/>
    <property type="evidence" value="ECO:0007669"/>
    <property type="project" value="UniProtKB-SubCell"/>
</dbReference>
<feature type="transmembrane region" description="Helical" evidence="5">
    <location>
        <begin position="414"/>
        <end position="435"/>
    </location>
</feature>
<feature type="transmembrane region" description="Helical" evidence="5">
    <location>
        <begin position="383"/>
        <end position="402"/>
    </location>
</feature>